<dbReference type="AlphaFoldDB" id="A0A399D843"/>
<proteinExistence type="predicted"/>
<accession>A0A399D843</accession>
<reference evidence="1 2" key="1">
    <citation type="journal article" date="2015" name="Int. J. Syst. Evol. Microbiol.">
        <title>Mariniphaga sediminis sp. nov., isolated from coastal sediment.</title>
        <authorList>
            <person name="Wang F.Q."/>
            <person name="Shen Q.Y."/>
            <person name="Chen G.J."/>
            <person name="Du Z.J."/>
        </authorList>
    </citation>
    <scope>NUCLEOTIDE SEQUENCE [LARGE SCALE GENOMIC DNA]</scope>
    <source>
        <strain evidence="1 2">SY21</strain>
    </source>
</reference>
<name>A0A399D843_9BACT</name>
<gene>
    <name evidence="1" type="ORF">D1164_03485</name>
</gene>
<evidence type="ECO:0000313" key="2">
    <source>
        <dbReference type="Proteomes" id="UP000266441"/>
    </source>
</evidence>
<organism evidence="1 2">
    <name type="scientific">Mariniphaga sediminis</name>
    <dbReference type="NCBI Taxonomy" id="1628158"/>
    <lineage>
        <taxon>Bacteria</taxon>
        <taxon>Pseudomonadati</taxon>
        <taxon>Bacteroidota</taxon>
        <taxon>Bacteroidia</taxon>
        <taxon>Marinilabiliales</taxon>
        <taxon>Prolixibacteraceae</taxon>
        <taxon>Mariniphaga</taxon>
    </lineage>
</organism>
<dbReference type="EMBL" id="QWET01000002">
    <property type="protein sequence ID" value="RIH66672.1"/>
    <property type="molecule type" value="Genomic_DNA"/>
</dbReference>
<sequence>MSYALSAPVGLRKYFLSSTLKNQIIVLLTEKVKITRNNSDRKKQKAGICLVGTPWEQYF</sequence>
<keyword evidence="2" id="KW-1185">Reference proteome</keyword>
<dbReference type="RefSeq" id="WP_119348546.1">
    <property type="nucleotide sequence ID" value="NZ_QWET01000002.1"/>
</dbReference>
<protein>
    <submittedName>
        <fullName evidence="1">Uncharacterized protein</fullName>
    </submittedName>
</protein>
<dbReference type="Proteomes" id="UP000266441">
    <property type="component" value="Unassembled WGS sequence"/>
</dbReference>
<comment type="caution">
    <text evidence="1">The sequence shown here is derived from an EMBL/GenBank/DDBJ whole genome shotgun (WGS) entry which is preliminary data.</text>
</comment>
<evidence type="ECO:0000313" key="1">
    <source>
        <dbReference type="EMBL" id="RIH66672.1"/>
    </source>
</evidence>